<evidence type="ECO:0000313" key="3">
    <source>
        <dbReference type="Proteomes" id="UP000821866"/>
    </source>
</evidence>
<sequence>MIMRDAVVKGSGSFDHLGFFNGAPKSEHTGLQHFRLHWKCHRRSWDSNPRPAAQVQQVLALPGSQARLPCDLGGLLSASGLEPSLISWTHGPSASAEPLYSVVRAEGVTLVQADHRVTPAWKERFHFSVSRGTLSLTDVSPRDAGIYVCRVRFQHATERTSRVELIVVERPGIPVLNFDPETPGGDRLREGKRLRVLCEVVGGKPRPSLRWSLSLSGGLQPTPLEATEGSSDGRDGVTRSWATLDKLQRWHHEARLTCQAFNSELVASPSSSLRLQLERESFYGLRSQLEKTVPKVYLERPFSYSSVL</sequence>
<proteinExistence type="predicted"/>
<evidence type="ECO:0000259" key="1">
    <source>
        <dbReference type="PROSITE" id="PS50835"/>
    </source>
</evidence>
<dbReference type="InterPro" id="IPR013106">
    <property type="entry name" value="Ig_V-set"/>
</dbReference>
<name>A0A9J6DBH2_RHIMP</name>
<protein>
    <recommendedName>
        <fullName evidence="1">Ig-like domain-containing protein</fullName>
    </recommendedName>
</protein>
<dbReference type="InterPro" id="IPR013783">
    <property type="entry name" value="Ig-like_fold"/>
</dbReference>
<organism evidence="2 3">
    <name type="scientific">Rhipicephalus microplus</name>
    <name type="common">Cattle tick</name>
    <name type="synonym">Boophilus microplus</name>
    <dbReference type="NCBI Taxonomy" id="6941"/>
    <lineage>
        <taxon>Eukaryota</taxon>
        <taxon>Metazoa</taxon>
        <taxon>Ecdysozoa</taxon>
        <taxon>Arthropoda</taxon>
        <taxon>Chelicerata</taxon>
        <taxon>Arachnida</taxon>
        <taxon>Acari</taxon>
        <taxon>Parasitiformes</taxon>
        <taxon>Ixodida</taxon>
        <taxon>Ixodoidea</taxon>
        <taxon>Ixodidae</taxon>
        <taxon>Rhipicephalinae</taxon>
        <taxon>Rhipicephalus</taxon>
        <taxon>Boophilus</taxon>
    </lineage>
</organism>
<dbReference type="InterPro" id="IPR036179">
    <property type="entry name" value="Ig-like_dom_sf"/>
</dbReference>
<dbReference type="SUPFAM" id="SSF48726">
    <property type="entry name" value="Immunoglobulin"/>
    <property type="match status" value="2"/>
</dbReference>
<dbReference type="SMART" id="SM00409">
    <property type="entry name" value="IG"/>
    <property type="match status" value="2"/>
</dbReference>
<dbReference type="Proteomes" id="UP000821866">
    <property type="component" value="Chromosome 8"/>
</dbReference>
<dbReference type="PROSITE" id="PS50835">
    <property type="entry name" value="IG_LIKE"/>
    <property type="match status" value="2"/>
</dbReference>
<dbReference type="VEuPathDB" id="VectorBase:LOC119176882"/>
<dbReference type="EMBL" id="JABSTU010000010">
    <property type="protein sequence ID" value="KAH8019400.1"/>
    <property type="molecule type" value="Genomic_DNA"/>
</dbReference>
<dbReference type="PANTHER" id="PTHR23278">
    <property type="entry name" value="SIDESTEP PROTEIN"/>
    <property type="match status" value="1"/>
</dbReference>
<dbReference type="CDD" id="cd00096">
    <property type="entry name" value="Ig"/>
    <property type="match status" value="1"/>
</dbReference>
<comment type="caution">
    <text evidence="2">The sequence shown here is derived from an EMBL/GenBank/DDBJ whole genome shotgun (WGS) entry which is preliminary data.</text>
</comment>
<reference evidence="2" key="2">
    <citation type="submission" date="2021-09" db="EMBL/GenBank/DDBJ databases">
        <authorList>
            <person name="Jia N."/>
            <person name="Wang J."/>
            <person name="Shi W."/>
            <person name="Du L."/>
            <person name="Sun Y."/>
            <person name="Zhan W."/>
            <person name="Jiang J."/>
            <person name="Wang Q."/>
            <person name="Zhang B."/>
            <person name="Ji P."/>
            <person name="Sakyi L.B."/>
            <person name="Cui X."/>
            <person name="Yuan T."/>
            <person name="Jiang B."/>
            <person name="Yang W."/>
            <person name="Lam T.T.-Y."/>
            <person name="Chang Q."/>
            <person name="Ding S."/>
            <person name="Wang X."/>
            <person name="Zhu J."/>
            <person name="Ruan X."/>
            <person name="Zhao L."/>
            <person name="Wei J."/>
            <person name="Que T."/>
            <person name="Du C."/>
            <person name="Cheng J."/>
            <person name="Dai P."/>
            <person name="Han X."/>
            <person name="Huang E."/>
            <person name="Gao Y."/>
            <person name="Liu J."/>
            <person name="Shao H."/>
            <person name="Ye R."/>
            <person name="Li L."/>
            <person name="Wei W."/>
            <person name="Wang X."/>
            <person name="Wang C."/>
            <person name="Huo Q."/>
            <person name="Li W."/>
            <person name="Guo W."/>
            <person name="Chen H."/>
            <person name="Chen S."/>
            <person name="Zhou L."/>
            <person name="Zhou L."/>
            <person name="Ni X."/>
            <person name="Tian J."/>
            <person name="Zhou Y."/>
            <person name="Sheng Y."/>
            <person name="Liu T."/>
            <person name="Pan Y."/>
            <person name="Xia L."/>
            <person name="Li J."/>
            <person name="Zhao F."/>
            <person name="Cao W."/>
        </authorList>
    </citation>
    <scope>NUCLEOTIDE SEQUENCE</scope>
    <source>
        <strain evidence="2">Rmic-2018</strain>
        <tissue evidence="2">Larvae</tissue>
    </source>
</reference>
<dbReference type="SMART" id="SM00408">
    <property type="entry name" value="IGc2"/>
    <property type="match status" value="2"/>
</dbReference>
<dbReference type="AlphaFoldDB" id="A0A9J6DBH2"/>
<accession>A0A9J6DBH2</accession>
<reference evidence="2" key="1">
    <citation type="journal article" date="2020" name="Cell">
        <title>Large-Scale Comparative Analyses of Tick Genomes Elucidate Their Genetic Diversity and Vector Capacities.</title>
        <authorList>
            <consortium name="Tick Genome and Microbiome Consortium (TIGMIC)"/>
            <person name="Jia N."/>
            <person name="Wang J."/>
            <person name="Shi W."/>
            <person name="Du L."/>
            <person name="Sun Y."/>
            <person name="Zhan W."/>
            <person name="Jiang J.F."/>
            <person name="Wang Q."/>
            <person name="Zhang B."/>
            <person name="Ji P."/>
            <person name="Bell-Sakyi L."/>
            <person name="Cui X.M."/>
            <person name="Yuan T.T."/>
            <person name="Jiang B.G."/>
            <person name="Yang W.F."/>
            <person name="Lam T.T."/>
            <person name="Chang Q.C."/>
            <person name="Ding S.J."/>
            <person name="Wang X.J."/>
            <person name="Zhu J.G."/>
            <person name="Ruan X.D."/>
            <person name="Zhao L."/>
            <person name="Wei J.T."/>
            <person name="Ye R.Z."/>
            <person name="Que T.C."/>
            <person name="Du C.H."/>
            <person name="Zhou Y.H."/>
            <person name="Cheng J.X."/>
            <person name="Dai P.F."/>
            <person name="Guo W.B."/>
            <person name="Han X.H."/>
            <person name="Huang E.J."/>
            <person name="Li L.F."/>
            <person name="Wei W."/>
            <person name="Gao Y.C."/>
            <person name="Liu J.Z."/>
            <person name="Shao H.Z."/>
            <person name="Wang X."/>
            <person name="Wang C.C."/>
            <person name="Yang T.C."/>
            <person name="Huo Q.B."/>
            <person name="Li W."/>
            <person name="Chen H.Y."/>
            <person name="Chen S.E."/>
            <person name="Zhou L.G."/>
            <person name="Ni X.B."/>
            <person name="Tian J.H."/>
            <person name="Sheng Y."/>
            <person name="Liu T."/>
            <person name="Pan Y.S."/>
            <person name="Xia L.Y."/>
            <person name="Li J."/>
            <person name="Zhao F."/>
            <person name="Cao W.C."/>
        </authorList>
    </citation>
    <scope>NUCLEOTIDE SEQUENCE</scope>
    <source>
        <strain evidence="2">Rmic-2018</strain>
    </source>
</reference>
<dbReference type="PANTHER" id="PTHR23278:SF19">
    <property type="entry name" value="OBSCURIN"/>
    <property type="match status" value="1"/>
</dbReference>
<gene>
    <name evidence="2" type="ORF">HPB51_019373</name>
</gene>
<keyword evidence="3" id="KW-1185">Reference proteome</keyword>
<feature type="domain" description="Ig-like" evidence="1">
    <location>
        <begin position="174"/>
        <end position="274"/>
    </location>
</feature>
<dbReference type="Gene3D" id="2.60.40.10">
    <property type="entry name" value="Immunoglobulins"/>
    <property type="match status" value="2"/>
</dbReference>
<dbReference type="InterPro" id="IPR003599">
    <property type="entry name" value="Ig_sub"/>
</dbReference>
<dbReference type="InterPro" id="IPR007110">
    <property type="entry name" value="Ig-like_dom"/>
</dbReference>
<evidence type="ECO:0000313" key="2">
    <source>
        <dbReference type="EMBL" id="KAH8019400.1"/>
    </source>
</evidence>
<dbReference type="InterPro" id="IPR003598">
    <property type="entry name" value="Ig_sub2"/>
</dbReference>
<dbReference type="Pfam" id="PF07686">
    <property type="entry name" value="V-set"/>
    <property type="match status" value="1"/>
</dbReference>
<feature type="domain" description="Ig-like" evidence="1">
    <location>
        <begin position="49"/>
        <end position="164"/>
    </location>
</feature>